<name>A0A3A8ICI4_9BACT</name>
<sequence>MRSPRVASLGWAWVLLLFLTACRPVLQVSLVEGARQLPAPRFQVEDPEHEDRPRYNTVQVLDRAGEMYWQLRAEPFGDLASVASLTYGEAPQGFTVLDGPRALQPGGRYALYVVGKNRGTLHFDVDAEGHVTQADP</sequence>
<dbReference type="PROSITE" id="PS51257">
    <property type="entry name" value="PROKAR_LIPOPROTEIN"/>
    <property type="match status" value="1"/>
</dbReference>
<evidence type="ECO:0008006" key="3">
    <source>
        <dbReference type="Google" id="ProtNLM"/>
    </source>
</evidence>
<dbReference type="Proteomes" id="UP000563426">
    <property type="component" value="Unassembled WGS sequence"/>
</dbReference>
<proteinExistence type="predicted"/>
<dbReference type="OrthoDB" id="5509615at2"/>
<dbReference type="EMBL" id="JABFJV010000053">
    <property type="protein sequence ID" value="NOK33982.1"/>
    <property type="molecule type" value="Genomic_DNA"/>
</dbReference>
<evidence type="ECO:0000313" key="2">
    <source>
        <dbReference type="Proteomes" id="UP000563426"/>
    </source>
</evidence>
<accession>A0A3A8ICI4</accession>
<gene>
    <name evidence="1" type="ORF">HMI49_12315</name>
</gene>
<organism evidence="1 2">
    <name type="scientific">Corallococcus exercitus</name>
    <dbReference type="NCBI Taxonomy" id="2316736"/>
    <lineage>
        <taxon>Bacteria</taxon>
        <taxon>Pseudomonadati</taxon>
        <taxon>Myxococcota</taxon>
        <taxon>Myxococcia</taxon>
        <taxon>Myxococcales</taxon>
        <taxon>Cystobacterineae</taxon>
        <taxon>Myxococcaceae</taxon>
        <taxon>Corallococcus</taxon>
    </lineage>
</organism>
<keyword evidence="2" id="KW-1185">Reference proteome</keyword>
<dbReference type="AlphaFoldDB" id="A0A3A8ICI4"/>
<comment type="caution">
    <text evidence="1">The sequence shown here is derived from an EMBL/GenBank/DDBJ whole genome shotgun (WGS) entry which is preliminary data.</text>
</comment>
<evidence type="ECO:0000313" key="1">
    <source>
        <dbReference type="EMBL" id="NOK33982.1"/>
    </source>
</evidence>
<dbReference type="RefSeq" id="WP_120524472.1">
    <property type="nucleotide sequence ID" value="NZ_JABFJV010000053.1"/>
</dbReference>
<reference evidence="1 2" key="1">
    <citation type="submission" date="2020-05" db="EMBL/GenBank/DDBJ databases">
        <authorList>
            <person name="Whitworth D."/>
        </authorList>
    </citation>
    <scope>NUCLEOTIDE SEQUENCE [LARGE SCALE GENOMIC DNA]</scope>
    <source>
        <strain evidence="1 2">AB043B</strain>
    </source>
</reference>
<protein>
    <recommendedName>
        <fullName evidence="3">Lipoprotein</fullName>
    </recommendedName>
</protein>